<proteinExistence type="predicted"/>
<evidence type="ECO:0008006" key="2">
    <source>
        <dbReference type="Google" id="ProtNLM"/>
    </source>
</evidence>
<dbReference type="AlphaFoldDB" id="A0AAU8D080"/>
<accession>A0AAU8D080</accession>
<name>A0AAU8D080_9HYPH</name>
<evidence type="ECO:0000313" key="1">
    <source>
        <dbReference type="EMBL" id="XCG52046.1"/>
    </source>
</evidence>
<keyword evidence="1" id="KW-0614">Plasmid</keyword>
<reference evidence="1" key="1">
    <citation type="submission" date="2024-06" db="EMBL/GenBank/DDBJ databases">
        <title>Mesorhizobium karijinii sp. nov., a symbiont of the iconic Swainsona formosa from arid Australia.</title>
        <authorList>
            <person name="Hill Y.J."/>
            <person name="Watkin E.L.J."/>
            <person name="O'Hara G.W."/>
            <person name="Terpolilli J."/>
            <person name="Tye M.L."/>
            <person name="Kohlmeier M.G."/>
        </authorList>
    </citation>
    <scope>NUCLEOTIDE SEQUENCE</scope>
    <source>
        <strain evidence="1">WSM2240</strain>
        <plasmid evidence="1">pMk2240B</plasmid>
    </source>
</reference>
<dbReference type="RefSeq" id="WP_353646293.1">
    <property type="nucleotide sequence ID" value="NZ_CP159255.1"/>
</dbReference>
<dbReference type="EMBL" id="CP159255">
    <property type="protein sequence ID" value="XCG52046.1"/>
    <property type="molecule type" value="Genomic_DNA"/>
</dbReference>
<gene>
    <name evidence="1" type="ORF">ABVK50_29005</name>
</gene>
<geneLocation type="plasmid" evidence="1">
    <name>pMk2240B</name>
</geneLocation>
<organism evidence="1">
    <name type="scientific">Mesorhizobium sp. WSM2240</name>
    <dbReference type="NCBI Taxonomy" id="3228851"/>
    <lineage>
        <taxon>Bacteria</taxon>
        <taxon>Pseudomonadati</taxon>
        <taxon>Pseudomonadota</taxon>
        <taxon>Alphaproteobacteria</taxon>
        <taxon>Hyphomicrobiales</taxon>
        <taxon>Phyllobacteriaceae</taxon>
        <taxon>Mesorhizobium</taxon>
    </lineage>
</organism>
<sequence length="108" mass="12331">MSAYLVRLRDNKEIVGIIVLDSPDDLYDFVDENTDPGLCEYRELPSGGLLWHENDAPRVPSNIEDSDESDDYFARLAETASFSELWMGELFQTDEEESGSWEAIPPRK</sequence>
<protein>
    <recommendedName>
        <fullName evidence="2">DUF2442 domain-containing protein</fullName>
    </recommendedName>
</protein>